<organism evidence="2">
    <name type="scientific">Ornithinibacillus sp. 4-3</name>
    <dbReference type="NCBI Taxonomy" id="3231488"/>
    <lineage>
        <taxon>Bacteria</taxon>
        <taxon>Bacillati</taxon>
        <taxon>Bacillota</taxon>
        <taxon>Bacilli</taxon>
        <taxon>Bacillales</taxon>
        <taxon>Bacillaceae</taxon>
        <taxon>Ornithinibacillus</taxon>
    </lineage>
</organism>
<accession>A0AB39HN29</accession>
<dbReference type="InterPro" id="IPR050696">
    <property type="entry name" value="FtsA/MreB"/>
</dbReference>
<dbReference type="Gene3D" id="3.30.1490.300">
    <property type="match status" value="1"/>
</dbReference>
<dbReference type="InterPro" id="IPR043129">
    <property type="entry name" value="ATPase_NBD"/>
</dbReference>
<dbReference type="AlphaFoldDB" id="A0AB39HN29"/>
<sequence>MSNRIFALDIGTRSVTGLIIEEQQHTFSVVDYYMKEHEERSMLDGQIHNVIAVAQTVKMVKEKLEETNGPLEKVYVAAAGRTLKTVKATSAMKLNQQTISANETLKHLELETIQNAQKQLVMDTDDYYANYYCVGYSVVQYMLDGEKIGSLIDQSGNEAAVEVIATFLPKVVIESLISVLERTDLQMEALTLEPIAAIEVLVPESMRRLNVVIVDIGAGTSDIAITKNGTILAYGMVPIAGDEITEAISDHYLLDFSEAEQAKRNIVIKGEHVIQNILGFEETIVAEQMTEHILPAVEKLAASIAEEILQLNTKAPQAIMLVGGGSLTPRLREVLANKLELPHNRVAIRSVDAIQKLQQPYHVPNQPDFITPIGIAIAAKQNPVHYINVRVNQKNVRMFELKQLTIGDCFIQAGISINHYYGKPGLAAMFQFNGQEMTIPGGFGASPRIYLNGERALVNSIIQPNDEIVIEKGADGVLPTVTIEEVAGITKPITVYYQQQPFELTPKYLVNDIEQSAQYVIQDKDDIVLKPGTLKEFIYLIDPALLKAQVPFKIQFNGKLEDLGSFLGHFTINQQIAQVDQLLQDKDMIELTTNHTPTIKNVLDQLGEDIFETITVTFNEEIVTLQKLNKRIIRNQAEVGLDEMIQRNDVIECEEIAVEPFVFQDVFRYVDIDLTKVKGLFQIANNGVSTNFLEEIQDGDKLTITWN</sequence>
<dbReference type="PANTHER" id="PTHR32432:SF3">
    <property type="entry name" value="ETHANOLAMINE UTILIZATION PROTEIN EUTJ"/>
    <property type="match status" value="1"/>
</dbReference>
<reference evidence="2" key="1">
    <citation type="submission" date="2024-07" db="EMBL/GenBank/DDBJ databases">
        <title>Halotolerant mesophilic bacterium Ornithinibacillus sp. 4-3, sp. nov., isolated from soil.</title>
        <authorList>
            <person name="Sidarenka A.V."/>
            <person name="Guliayeva D.E."/>
            <person name="Leanovich S.I."/>
            <person name="Hileuskaya K.S."/>
            <person name="Akhremchuk A.E."/>
            <person name="Sikolenko M.A."/>
            <person name="Valentovich L.N."/>
        </authorList>
    </citation>
    <scope>NUCLEOTIDE SEQUENCE</scope>
    <source>
        <strain evidence="2">4-3</strain>
    </source>
</reference>
<keyword evidence="2" id="KW-0132">Cell division</keyword>
<dbReference type="InterPro" id="IPR003494">
    <property type="entry name" value="SHS2_FtsA"/>
</dbReference>
<proteinExistence type="predicted"/>
<dbReference type="GO" id="GO:0051301">
    <property type="term" value="P:cell division"/>
    <property type="evidence" value="ECO:0007669"/>
    <property type="project" value="UniProtKB-KW"/>
</dbReference>
<dbReference type="SUPFAM" id="SSF53067">
    <property type="entry name" value="Actin-like ATPase domain"/>
    <property type="match status" value="2"/>
</dbReference>
<dbReference type="CDD" id="cd24004">
    <property type="entry name" value="ASKHA_NBD_PilM-like"/>
    <property type="match status" value="1"/>
</dbReference>
<protein>
    <submittedName>
        <fullName evidence="2">Cell division protein FtsA</fullName>
    </submittedName>
</protein>
<evidence type="ECO:0000313" key="2">
    <source>
        <dbReference type="EMBL" id="XDK31679.1"/>
    </source>
</evidence>
<feature type="domain" description="SHS2" evidence="1">
    <location>
        <begin position="5"/>
        <end position="201"/>
    </location>
</feature>
<dbReference type="Pfam" id="PF11104">
    <property type="entry name" value="PilM_2"/>
    <property type="match status" value="1"/>
</dbReference>
<dbReference type="SMART" id="SM00842">
    <property type="entry name" value="FtsA"/>
    <property type="match status" value="1"/>
</dbReference>
<dbReference type="EMBL" id="CP162599">
    <property type="protein sequence ID" value="XDK31679.1"/>
    <property type="molecule type" value="Genomic_DNA"/>
</dbReference>
<evidence type="ECO:0000259" key="1">
    <source>
        <dbReference type="SMART" id="SM00842"/>
    </source>
</evidence>
<dbReference type="Gene3D" id="3.30.420.40">
    <property type="match status" value="2"/>
</dbReference>
<gene>
    <name evidence="2" type="ORF">AB4Y30_11645</name>
</gene>
<dbReference type="PANTHER" id="PTHR32432">
    <property type="entry name" value="CELL DIVISION PROTEIN FTSA-RELATED"/>
    <property type="match status" value="1"/>
</dbReference>
<dbReference type="RefSeq" id="WP_368652405.1">
    <property type="nucleotide sequence ID" value="NZ_CP162599.1"/>
</dbReference>
<name>A0AB39HN29_9BACI</name>
<dbReference type="InterPro" id="IPR005883">
    <property type="entry name" value="PilM"/>
</dbReference>
<keyword evidence="2" id="KW-0131">Cell cycle</keyword>